<dbReference type="SUPFAM" id="SSF55729">
    <property type="entry name" value="Acyl-CoA N-acyltransferases (Nat)"/>
    <property type="match status" value="1"/>
</dbReference>
<comment type="caution">
    <text evidence="2">The sequence shown here is derived from an EMBL/GenBank/DDBJ whole genome shotgun (WGS) entry which is preliminary data.</text>
</comment>
<evidence type="ECO:0000313" key="2">
    <source>
        <dbReference type="EMBL" id="TFC19788.1"/>
    </source>
</evidence>
<gene>
    <name evidence="2" type="ORF">E3O19_02195</name>
</gene>
<evidence type="ECO:0000313" key="3">
    <source>
        <dbReference type="Proteomes" id="UP000298412"/>
    </source>
</evidence>
<protein>
    <submittedName>
        <fullName evidence="2">N-acetyltransferase</fullName>
    </submittedName>
</protein>
<dbReference type="GO" id="GO:0016747">
    <property type="term" value="F:acyltransferase activity, transferring groups other than amino-acyl groups"/>
    <property type="evidence" value="ECO:0007669"/>
    <property type="project" value="InterPro"/>
</dbReference>
<accession>A0A4R8WWV5</accession>
<dbReference type="RefSeq" id="WP_134564983.1">
    <property type="nucleotide sequence ID" value="NZ_SOFP01000010.1"/>
</dbReference>
<dbReference type="Proteomes" id="UP000298412">
    <property type="component" value="Unassembled WGS sequence"/>
</dbReference>
<keyword evidence="2" id="KW-0808">Transferase</keyword>
<dbReference type="InterPro" id="IPR016181">
    <property type="entry name" value="Acyl_CoA_acyltransferase"/>
</dbReference>
<reference evidence="2 3" key="1">
    <citation type="submission" date="2019-03" db="EMBL/GenBank/DDBJ databases">
        <title>Genomics of glacier-inhabiting Cryobacterium strains.</title>
        <authorList>
            <person name="Liu Q."/>
            <person name="Xin Y.-H."/>
        </authorList>
    </citation>
    <scope>NUCLEOTIDE SEQUENCE [LARGE SCALE GENOMIC DNA]</scope>
    <source>
        <strain evidence="2 3">MDT1-3</strain>
    </source>
</reference>
<organism evidence="2 3">
    <name type="scientific">Cryobacterium algoritolerans</name>
    <dbReference type="NCBI Taxonomy" id="1259184"/>
    <lineage>
        <taxon>Bacteria</taxon>
        <taxon>Bacillati</taxon>
        <taxon>Actinomycetota</taxon>
        <taxon>Actinomycetes</taxon>
        <taxon>Micrococcales</taxon>
        <taxon>Microbacteriaceae</taxon>
        <taxon>Cryobacterium</taxon>
    </lineage>
</organism>
<dbReference type="PANTHER" id="PTHR43792:SF1">
    <property type="entry name" value="N-ACETYLTRANSFERASE DOMAIN-CONTAINING PROTEIN"/>
    <property type="match status" value="1"/>
</dbReference>
<dbReference type="Gene3D" id="3.40.630.30">
    <property type="match status" value="1"/>
</dbReference>
<evidence type="ECO:0000259" key="1">
    <source>
        <dbReference type="PROSITE" id="PS51186"/>
    </source>
</evidence>
<dbReference type="EMBL" id="SOFP01000010">
    <property type="protein sequence ID" value="TFC19788.1"/>
    <property type="molecule type" value="Genomic_DNA"/>
</dbReference>
<dbReference type="InterPro" id="IPR000182">
    <property type="entry name" value="GNAT_dom"/>
</dbReference>
<dbReference type="OrthoDB" id="3533156at2"/>
<keyword evidence="3" id="KW-1185">Reference proteome</keyword>
<dbReference type="InterPro" id="IPR051531">
    <property type="entry name" value="N-acetyltransferase"/>
</dbReference>
<dbReference type="PANTHER" id="PTHR43792">
    <property type="entry name" value="GNAT FAMILY, PUTATIVE (AFU_ORTHOLOGUE AFUA_3G00765)-RELATED-RELATED"/>
    <property type="match status" value="1"/>
</dbReference>
<feature type="domain" description="N-acetyltransferase" evidence="1">
    <location>
        <begin position="10"/>
        <end position="177"/>
    </location>
</feature>
<dbReference type="AlphaFoldDB" id="A0A4R8WWV5"/>
<sequence>MPLALRTDRLLLRRWREADREPFSAMGADPAVMRYFPGLLTRAEGDALAARADALFDEYGYGLWALEHASSGAFLGFTGLAPMPDGIPGAGGVEVGWRLAGEFWGRGYATEAARATLGFALGELALSEVNSITAVINVPSRAVMDRLGMTLVDEFEHPRVALGSPLRAHVRYRIRRD</sequence>
<name>A0A4R8WWV5_9MICO</name>
<dbReference type="PROSITE" id="PS51186">
    <property type="entry name" value="GNAT"/>
    <property type="match status" value="1"/>
</dbReference>
<dbReference type="Pfam" id="PF13302">
    <property type="entry name" value="Acetyltransf_3"/>
    <property type="match status" value="1"/>
</dbReference>
<proteinExistence type="predicted"/>